<name>A0A3B1C155_9ZZZZ</name>
<sequence length="208" mass="24140">MAEFFSDTAYKRLPAVIKDLPEKERDVFIMLRMRRSESFIALRLGISLGQTREMVGRVQETLIKSGALDLIQDPVFYQLDHPRIDNELDSRPLELPSHEMDVADRLELERFYGALEKSIGQLSKRSRRLLSLWYNKEMTAKEILNFYKKLDILVKEGKPIGQTTVQDIFYALEKNIQNLLEIVRTNLKQDGIELTRPALKTILEETGV</sequence>
<proteinExistence type="predicted"/>
<gene>
    <name evidence="1" type="ORF">MNBD_NITROSPINAE03-1958</name>
</gene>
<dbReference type="InterPro" id="IPR013324">
    <property type="entry name" value="RNA_pol_sigma_r3/r4-like"/>
</dbReference>
<protein>
    <submittedName>
        <fullName evidence="1">Uncharacterized protein</fullName>
    </submittedName>
</protein>
<dbReference type="AlphaFoldDB" id="A0A3B1C155"/>
<reference evidence="1" key="1">
    <citation type="submission" date="2018-06" db="EMBL/GenBank/DDBJ databases">
        <authorList>
            <person name="Zhirakovskaya E."/>
        </authorList>
    </citation>
    <scope>NUCLEOTIDE SEQUENCE</scope>
</reference>
<dbReference type="EMBL" id="UOGB01000062">
    <property type="protein sequence ID" value="VAX16620.1"/>
    <property type="molecule type" value="Genomic_DNA"/>
</dbReference>
<accession>A0A3B1C155</accession>
<organism evidence="1">
    <name type="scientific">hydrothermal vent metagenome</name>
    <dbReference type="NCBI Taxonomy" id="652676"/>
    <lineage>
        <taxon>unclassified sequences</taxon>
        <taxon>metagenomes</taxon>
        <taxon>ecological metagenomes</taxon>
    </lineage>
</organism>
<evidence type="ECO:0000313" key="1">
    <source>
        <dbReference type="EMBL" id="VAX16620.1"/>
    </source>
</evidence>
<dbReference type="SUPFAM" id="SSF88659">
    <property type="entry name" value="Sigma3 and sigma4 domains of RNA polymerase sigma factors"/>
    <property type="match status" value="1"/>
</dbReference>
<dbReference type="Gene3D" id="1.20.140.160">
    <property type="match status" value="1"/>
</dbReference>